<accession>A0A4R6YNE9</accession>
<protein>
    <submittedName>
        <fullName evidence="2">Putative delta-60 repeat protein</fullName>
    </submittedName>
</protein>
<gene>
    <name evidence="2" type="ORF">DFR29_11726</name>
</gene>
<evidence type="ECO:0000313" key="3">
    <source>
        <dbReference type="Proteomes" id="UP000295293"/>
    </source>
</evidence>
<dbReference type="InterPro" id="IPR013431">
    <property type="entry name" value="Delta_60_rpt"/>
</dbReference>
<dbReference type="SUPFAM" id="SSF101908">
    <property type="entry name" value="Putative isomerase YbhE"/>
    <property type="match status" value="1"/>
</dbReference>
<name>A0A4R6YNE9_9GAMM</name>
<dbReference type="AlphaFoldDB" id="A0A4R6YNE9"/>
<keyword evidence="1" id="KW-0732">Signal</keyword>
<dbReference type="Pfam" id="PF17164">
    <property type="entry name" value="DUF5122"/>
    <property type="match status" value="5"/>
</dbReference>
<keyword evidence="3" id="KW-1185">Reference proteome</keyword>
<dbReference type="NCBIfam" id="TIGR02608">
    <property type="entry name" value="delta_60_rpt"/>
    <property type="match status" value="7"/>
</dbReference>
<organism evidence="2 3">
    <name type="scientific">Tahibacter aquaticus</name>
    <dbReference type="NCBI Taxonomy" id="520092"/>
    <lineage>
        <taxon>Bacteria</taxon>
        <taxon>Pseudomonadati</taxon>
        <taxon>Pseudomonadota</taxon>
        <taxon>Gammaproteobacteria</taxon>
        <taxon>Lysobacterales</taxon>
        <taxon>Rhodanobacteraceae</taxon>
        <taxon>Tahibacter</taxon>
    </lineage>
</organism>
<reference evidence="2 3" key="1">
    <citation type="submission" date="2019-03" db="EMBL/GenBank/DDBJ databases">
        <title>Genomic Encyclopedia of Type Strains, Phase IV (KMG-IV): sequencing the most valuable type-strain genomes for metagenomic binning, comparative biology and taxonomic classification.</title>
        <authorList>
            <person name="Goeker M."/>
        </authorList>
    </citation>
    <scope>NUCLEOTIDE SEQUENCE [LARGE SCALE GENOMIC DNA]</scope>
    <source>
        <strain evidence="2 3">DSM 21667</strain>
    </source>
</reference>
<dbReference type="EMBL" id="SNZH01000017">
    <property type="protein sequence ID" value="TDR39122.1"/>
    <property type="molecule type" value="Genomic_DNA"/>
</dbReference>
<sequence length="493" mass="51148">MKHTKRPYGLHWCQKALVAAIALLGANPLLAQQGPPGELDPNFGSAGKLTTDFFESSEEINAVAAMPDGRFLAAGVVVGRNASGPGSSPNFAVARYLPDGRLDPGFGIGGLVQIDLSGNVDEAYSVKWLRDRSILAVGVLAPGAYSDFALVKLRPNGSLDTNFGQASIGGGGRTGYVRLDVVGPGTHDEGRYVVVQRDGKIIVAGNSLVTVGSFQYRRTTVARFTADGQLDLAFGGSNTGYVVLPGSNTADPQTGDYVNGIALTQTGDLPANDSITVFGYTFGRNNAFVARLTRDGTLDSSFGSGTGRVTFSAVSSGGVQSGASDLRGGVVDDAGRLVLVGTGNDRGLTFLRLRNDGSLDTGFGTNGRTLVKFSSSVNYDEPRALALQGNGKIVAAGYATNVTSGAPAKDFFVARLTAAGQPDFGFGDGQGRKVVTISATTEESRALAIEPSGNILAAGYALRSGTAQDDFAVLRAYGDPDRIFADDLDPSEF</sequence>
<evidence type="ECO:0000256" key="1">
    <source>
        <dbReference type="SAM" id="SignalP"/>
    </source>
</evidence>
<proteinExistence type="predicted"/>
<dbReference type="Proteomes" id="UP000295293">
    <property type="component" value="Unassembled WGS sequence"/>
</dbReference>
<dbReference type="RefSeq" id="WP_166654281.1">
    <property type="nucleotide sequence ID" value="NZ_SNZH01000017.1"/>
</dbReference>
<feature type="chain" id="PRO_5020226024" evidence="1">
    <location>
        <begin position="32"/>
        <end position="493"/>
    </location>
</feature>
<evidence type="ECO:0000313" key="2">
    <source>
        <dbReference type="EMBL" id="TDR39122.1"/>
    </source>
</evidence>
<comment type="caution">
    <text evidence="2">The sequence shown here is derived from an EMBL/GenBank/DDBJ whole genome shotgun (WGS) entry which is preliminary data.</text>
</comment>
<feature type="signal peptide" evidence="1">
    <location>
        <begin position="1"/>
        <end position="31"/>
    </location>
</feature>
<dbReference type="Gene3D" id="2.80.10.50">
    <property type="match status" value="3"/>
</dbReference>